<dbReference type="EMBL" id="LKEB01000017">
    <property type="protein sequence ID" value="ROW13764.1"/>
    <property type="molecule type" value="Genomic_DNA"/>
</dbReference>
<protein>
    <submittedName>
        <fullName evidence="1">Uncharacterized protein</fullName>
    </submittedName>
</protein>
<reference evidence="1 2" key="1">
    <citation type="submission" date="2015-09" db="EMBL/GenBank/DDBJ databases">
        <title>Host preference determinants of Valsa canker pathogens revealed by comparative genomics.</title>
        <authorList>
            <person name="Yin Z."/>
            <person name="Huang L."/>
        </authorList>
    </citation>
    <scope>NUCLEOTIDE SEQUENCE [LARGE SCALE GENOMIC DNA]</scope>
    <source>
        <strain evidence="1 2">SXYLt</strain>
    </source>
</reference>
<organism evidence="1 2">
    <name type="scientific">Cytospora leucostoma</name>
    <dbReference type="NCBI Taxonomy" id="1230097"/>
    <lineage>
        <taxon>Eukaryota</taxon>
        <taxon>Fungi</taxon>
        <taxon>Dikarya</taxon>
        <taxon>Ascomycota</taxon>
        <taxon>Pezizomycotina</taxon>
        <taxon>Sordariomycetes</taxon>
        <taxon>Sordariomycetidae</taxon>
        <taxon>Diaporthales</taxon>
        <taxon>Cytosporaceae</taxon>
        <taxon>Cytospora</taxon>
    </lineage>
</organism>
<proteinExistence type="predicted"/>
<comment type="caution">
    <text evidence="1">The sequence shown here is derived from an EMBL/GenBank/DDBJ whole genome shotgun (WGS) entry which is preliminary data.</text>
</comment>
<keyword evidence="2" id="KW-1185">Reference proteome</keyword>
<gene>
    <name evidence="1" type="ORF">VPNG_03522</name>
</gene>
<sequence length="208" mass="23919">MTDSTSILSILCDDRWRVDSAEECMMLFYRDGTGEMIIRHEMHAWVAAQTEWKCLDGAAVLDRKATVAQDDSSQASKGVGGQIDFIADLSLEIIITKRAITSRGPTEGLYLNDFYLKDEVFNIPKRYSARLERGTFITTMEAKLNSLPPWAPRFKYRLSFDKSPYPEAEHWFEDDEDEDGHYRLLPRPYLPFSEWKELCSGMIKGELA</sequence>
<dbReference type="AlphaFoldDB" id="A0A423XCJ5"/>
<dbReference type="InParanoid" id="A0A423XCJ5"/>
<accession>A0A423XCJ5</accession>
<evidence type="ECO:0000313" key="2">
    <source>
        <dbReference type="Proteomes" id="UP000285146"/>
    </source>
</evidence>
<name>A0A423XCJ5_9PEZI</name>
<dbReference type="Proteomes" id="UP000285146">
    <property type="component" value="Unassembled WGS sequence"/>
</dbReference>
<dbReference type="OrthoDB" id="2935237at2759"/>
<evidence type="ECO:0000313" key="1">
    <source>
        <dbReference type="EMBL" id="ROW13764.1"/>
    </source>
</evidence>